<dbReference type="SUPFAM" id="SSF56935">
    <property type="entry name" value="Porins"/>
    <property type="match status" value="1"/>
</dbReference>
<dbReference type="GO" id="GO:0009279">
    <property type="term" value="C:cell outer membrane"/>
    <property type="evidence" value="ECO:0007669"/>
    <property type="project" value="UniProtKB-SubCell"/>
</dbReference>
<evidence type="ECO:0000256" key="3">
    <source>
        <dbReference type="ARBA" id="ARBA00023237"/>
    </source>
</evidence>
<organism evidence="4">
    <name type="scientific">marine metagenome</name>
    <dbReference type="NCBI Taxonomy" id="408172"/>
    <lineage>
        <taxon>unclassified sequences</taxon>
        <taxon>metagenomes</taxon>
        <taxon>ecological metagenomes</taxon>
    </lineage>
</organism>
<dbReference type="PROSITE" id="PS01156">
    <property type="entry name" value="TONB_DEPENDENT_REC_2"/>
    <property type="match status" value="1"/>
</dbReference>
<keyword evidence="3" id="KW-0998">Cell outer membrane</keyword>
<keyword evidence="2" id="KW-0472">Membrane</keyword>
<evidence type="ECO:0000256" key="1">
    <source>
        <dbReference type="ARBA" id="ARBA00004442"/>
    </source>
</evidence>
<accession>A0A382X7Y4</accession>
<comment type="subcellular location">
    <subcellularLocation>
        <location evidence="1">Cell outer membrane</location>
    </subcellularLocation>
</comment>
<protein>
    <submittedName>
        <fullName evidence="4">Uncharacterized protein</fullName>
    </submittedName>
</protein>
<evidence type="ECO:0000313" key="4">
    <source>
        <dbReference type="EMBL" id="SVD66458.1"/>
    </source>
</evidence>
<evidence type="ECO:0000256" key="2">
    <source>
        <dbReference type="ARBA" id="ARBA00023136"/>
    </source>
</evidence>
<reference evidence="4" key="1">
    <citation type="submission" date="2018-05" db="EMBL/GenBank/DDBJ databases">
        <authorList>
            <person name="Lanie J.A."/>
            <person name="Ng W.-L."/>
            <person name="Kazmierczak K.M."/>
            <person name="Andrzejewski T.M."/>
            <person name="Davidsen T.M."/>
            <person name="Wayne K.J."/>
            <person name="Tettelin H."/>
            <person name="Glass J.I."/>
            <person name="Rusch D."/>
            <person name="Podicherti R."/>
            <person name="Tsui H.-C.T."/>
            <person name="Winkler M.E."/>
        </authorList>
    </citation>
    <scope>NUCLEOTIDE SEQUENCE</scope>
</reference>
<proteinExistence type="predicted"/>
<dbReference type="InterPro" id="IPR036942">
    <property type="entry name" value="Beta-barrel_TonB_sf"/>
</dbReference>
<dbReference type="EMBL" id="UINC01165197">
    <property type="protein sequence ID" value="SVD66458.1"/>
    <property type="molecule type" value="Genomic_DNA"/>
</dbReference>
<dbReference type="AlphaFoldDB" id="A0A382X7Y4"/>
<sequence length="116" mass="13114">LSVQALFNYYDKNYSDWSPSAREVDSDGAADREQVWMAPSYNKLDLHVNYDLPISIAGTKMTAFAHVFNALDAVYVQDAVDHSQYNSWGDQEHKAHNAEVFLGIPRNFNAGLKVNF</sequence>
<name>A0A382X7Y4_9ZZZZ</name>
<gene>
    <name evidence="4" type="ORF">METZ01_LOCUS419312</name>
</gene>
<dbReference type="Gene3D" id="2.40.170.20">
    <property type="entry name" value="TonB-dependent receptor, beta-barrel domain"/>
    <property type="match status" value="1"/>
</dbReference>
<dbReference type="InterPro" id="IPR010917">
    <property type="entry name" value="TonB_rcpt_CS"/>
</dbReference>
<feature type="non-terminal residue" evidence="4">
    <location>
        <position position="1"/>
    </location>
</feature>